<feature type="domain" description="Peptidase M14" evidence="11">
    <location>
        <begin position="29"/>
        <end position="318"/>
    </location>
</feature>
<evidence type="ECO:0000256" key="7">
    <source>
        <dbReference type="ARBA" id="ARBA00022833"/>
    </source>
</evidence>
<organism evidence="12 13">
    <name type="scientific">Mizuhopecten yessoensis</name>
    <name type="common">Japanese scallop</name>
    <name type="synonym">Patinopecten yessoensis</name>
    <dbReference type="NCBI Taxonomy" id="6573"/>
    <lineage>
        <taxon>Eukaryota</taxon>
        <taxon>Metazoa</taxon>
        <taxon>Spiralia</taxon>
        <taxon>Lophotrochozoa</taxon>
        <taxon>Mollusca</taxon>
        <taxon>Bivalvia</taxon>
        <taxon>Autobranchia</taxon>
        <taxon>Pteriomorphia</taxon>
        <taxon>Pectinida</taxon>
        <taxon>Pectinoidea</taxon>
        <taxon>Pectinidae</taxon>
        <taxon>Mizuhopecten</taxon>
    </lineage>
</organism>
<accession>A0A210PUZ1</accession>
<protein>
    <submittedName>
        <fullName evidence="12">Carboxypeptidase M</fullName>
    </submittedName>
</protein>
<gene>
    <name evidence="12" type="ORF">KP79_PYT16830</name>
</gene>
<evidence type="ECO:0000256" key="9">
    <source>
        <dbReference type="PROSITE-ProRule" id="PRU01379"/>
    </source>
</evidence>
<evidence type="ECO:0000256" key="10">
    <source>
        <dbReference type="SAM" id="Phobius"/>
    </source>
</evidence>
<dbReference type="InterPro" id="IPR008969">
    <property type="entry name" value="CarboxyPept-like_regulatory"/>
</dbReference>
<evidence type="ECO:0000259" key="11">
    <source>
        <dbReference type="PROSITE" id="PS52035"/>
    </source>
</evidence>
<dbReference type="PANTHER" id="PTHR11532:SF84">
    <property type="entry name" value="CARBOXYPEPTIDASE M"/>
    <property type="match status" value="1"/>
</dbReference>
<keyword evidence="10" id="KW-0472">Membrane</keyword>
<reference evidence="12 13" key="1">
    <citation type="journal article" date="2017" name="Nat. Ecol. Evol.">
        <title>Scallop genome provides insights into evolution of bilaterian karyotype and development.</title>
        <authorList>
            <person name="Wang S."/>
            <person name="Zhang J."/>
            <person name="Jiao W."/>
            <person name="Li J."/>
            <person name="Xun X."/>
            <person name="Sun Y."/>
            <person name="Guo X."/>
            <person name="Huan P."/>
            <person name="Dong B."/>
            <person name="Zhang L."/>
            <person name="Hu X."/>
            <person name="Sun X."/>
            <person name="Wang J."/>
            <person name="Zhao C."/>
            <person name="Wang Y."/>
            <person name="Wang D."/>
            <person name="Huang X."/>
            <person name="Wang R."/>
            <person name="Lv J."/>
            <person name="Li Y."/>
            <person name="Zhang Z."/>
            <person name="Liu B."/>
            <person name="Lu W."/>
            <person name="Hui Y."/>
            <person name="Liang J."/>
            <person name="Zhou Z."/>
            <person name="Hou R."/>
            <person name="Li X."/>
            <person name="Liu Y."/>
            <person name="Li H."/>
            <person name="Ning X."/>
            <person name="Lin Y."/>
            <person name="Zhao L."/>
            <person name="Xing Q."/>
            <person name="Dou J."/>
            <person name="Li Y."/>
            <person name="Mao J."/>
            <person name="Guo H."/>
            <person name="Dou H."/>
            <person name="Li T."/>
            <person name="Mu C."/>
            <person name="Jiang W."/>
            <person name="Fu Q."/>
            <person name="Fu X."/>
            <person name="Miao Y."/>
            <person name="Liu J."/>
            <person name="Yu Q."/>
            <person name="Li R."/>
            <person name="Liao H."/>
            <person name="Li X."/>
            <person name="Kong Y."/>
            <person name="Jiang Z."/>
            <person name="Chourrout D."/>
            <person name="Li R."/>
            <person name="Bao Z."/>
        </authorList>
    </citation>
    <scope>NUCLEOTIDE SEQUENCE [LARGE SCALE GENOMIC DNA]</scope>
    <source>
        <strain evidence="12 13">PY_sf001</strain>
    </source>
</reference>
<dbReference type="InterPro" id="IPR057246">
    <property type="entry name" value="CARBOXYPEPT_ZN_1"/>
</dbReference>
<dbReference type="GO" id="GO:0016485">
    <property type="term" value="P:protein processing"/>
    <property type="evidence" value="ECO:0007669"/>
    <property type="project" value="TreeGrafter"/>
</dbReference>
<dbReference type="OrthoDB" id="10249045at2759"/>
<dbReference type="Pfam" id="PF00246">
    <property type="entry name" value="Peptidase_M14"/>
    <property type="match status" value="1"/>
</dbReference>
<dbReference type="Proteomes" id="UP000242188">
    <property type="component" value="Unassembled WGS sequence"/>
</dbReference>
<keyword evidence="6" id="KW-0378">Hydrolase</keyword>
<evidence type="ECO:0000256" key="1">
    <source>
        <dbReference type="ARBA" id="ARBA00001947"/>
    </source>
</evidence>
<dbReference type="Gene3D" id="2.60.40.1120">
    <property type="entry name" value="Carboxypeptidase-like, regulatory domain"/>
    <property type="match status" value="1"/>
</dbReference>
<dbReference type="GO" id="GO:0004181">
    <property type="term" value="F:metallocarboxypeptidase activity"/>
    <property type="evidence" value="ECO:0007669"/>
    <property type="project" value="InterPro"/>
</dbReference>
<evidence type="ECO:0000313" key="12">
    <source>
        <dbReference type="EMBL" id="OWF40275.1"/>
    </source>
</evidence>
<dbReference type="InterPro" id="IPR000834">
    <property type="entry name" value="Peptidase_M14"/>
</dbReference>
<feature type="transmembrane region" description="Helical" evidence="10">
    <location>
        <begin position="6"/>
        <end position="30"/>
    </location>
</feature>
<proteinExistence type="inferred from homology"/>
<evidence type="ECO:0000256" key="6">
    <source>
        <dbReference type="ARBA" id="ARBA00022801"/>
    </source>
</evidence>
<feature type="active site" description="Proton donor/acceptor" evidence="9">
    <location>
        <position position="288"/>
    </location>
</feature>
<evidence type="ECO:0000256" key="5">
    <source>
        <dbReference type="ARBA" id="ARBA00022723"/>
    </source>
</evidence>
<comment type="caution">
    <text evidence="12">The sequence shown here is derived from an EMBL/GenBank/DDBJ whole genome shotgun (WGS) entry which is preliminary data.</text>
</comment>
<keyword evidence="5" id="KW-0479">Metal-binding</keyword>
<evidence type="ECO:0000256" key="8">
    <source>
        <dbReference type="ARBA" id="ARBA00023180"/>
    </source>
</evidence>
<dbReference type="EMBL" id="NEDP02005476">
    <property type="protein sequence ID" value="OWF40275.1"/>
    <property type="molecule type" value="Genomic_DNA"/>
</dbReference>
<keyword evidence="10" id="KW-1133">Transmembrane helix</keyword>
<name>A0A210PUZ1_MIZYE</name>
<keyword evidence="7" id="KW-0862">Zinc</keyword>
<comment type="similarity">
    <text evidence="2 9">Belongs to the peptidase M14 family.</text>
</comment>
<evidence type="ECO:0000313" key="13">
    <source>
        <dbReference type="Proteomes" id="UP000242188"/>
    </source>
</evidence>
<sequence length="427" mass="47557">MQWSAPLGWVSMVAMTMVSLSMVTSLDFVYHRQPALAAFLQNLSVDYPDITHLYSIGRSVEGRDLWVLAIGKSPKSHVTLRPHVKYVGNMHGNEPIGREMLLHLIEEFVTNYATNSTLRNFLDNTLVHILPTMNPDGFEAAYEGNCTGNIGRANGNGYDLNRNFPDKFEVNDLEQQPETKAIISWLSQYPFILSANLHGGAMVVNYPYDNYPGASMTGQTKIVPCPDDDIFQHISKIYSFSHHRMSEGNFCGETFTDGITNGAMWYPMRGGMQDYNYIKGGCLEVTIEQDCCKYPPHAQLSSFWEDNKDALINYLMLANTKGVRGLVKKADGTAVEGAELSIEGRDDIKFKTTAQGEYWRILLPGSYKIMVKTTDLGQTNRSFTVNANTPTRLDIVLSDTSGQLNSGQILHSCLFLLSSALVAVVML</sequence>
<dbReference type="CDD" id="cd03858">
    <property type="entry name" value="M14_CP_N-E_like"/>
    <property type="match status" value="1"/>
</dbReference>
<dbReference type="InterPro" id="IPR057247">
    <property type="entry name" value="CARBOXYPEPT_ZN_2"/>
</dbReference>
<dbReference type="STRING" id="6573.A0A210PUZ1"/>
<dbReference type="GO" id="GO:0006518">
    <property type="term" value="P:peptide metabolic process"/>
    <property type="evidence" value="ECO:0007669"/>
    <property type="project" value="TreeGrafter"/>
</dbReference>
<keyword evidence="8" id="KW-0325">Glycoprotein</keyword>
<dbReference type="PROSITE" id="PS00132">
    <property type="entry name" value="CARBOXYPEPT_ZN_1"/>
    <property type="match status" value="1"/>
</dbReference>
<dbReference type="SMART" id="SM00631">
    <property type="entry name" value="Zn_pept"/>
    <property type="match status" value="1"/>
</dbReference>
<dbReference type="FunFam" id="3.40.630.10:FF:000020">
    <property type="entry name" value="Carboxypeptidase D"/>
    <property type="match status" value="1"/>
</dbReference>
<keyword evidence="13" id="KW-1185">Reference proteome</keyword>
<evidence type="ECO:0000256" key="4">
    <source>
        <dbReference type="ARBA" id="ARBA00022670"/>
    </source>
</evidence>
<evidence type="ECO:0000256" key="3">
    <source>
        <dbReference type="ARBA" id="ARBA00022645"/>
    </source>
</evidence>
<dbReference type="SUPFAM" id="SSF49464">
    <property type="entry name" value="Carboxypeptidase regulatory domain-like"/>
    <property type="match status" value="1"/>
</dbReference>
<evidence type="ECO:0000256" key="2">
    <source>
        <dbReference type="ARBA" id="ARBA00005988"/>
    </source>
</evidence>
<dbReference type="PROSITE" id="PS52035">
    <property type="entry name" value="PEPTIDASE_M14"/>
    <property type="match status" value="1"/>
</dbReference>
<dbReference type="SUPFAM" id="SSF53187">
    <property type="entry name" value="Zn-dependent exopeptidases"/>
    <property type="match status" value="1"/>
</dbReference>
<comment type="cofactor">
    <cofactor evidence="1">
        <name>Zn(2+)</name>
        <dbReference type="ChEBI" id="CHEBI:29105"/>
    </cofactor>
</comment>
<keyword evidence="3 12" id="KW-0121">Carboxypeptidase</keyword>
<keyword evidence="4" id="KW-0645">Protease</keyword>
<keyword evidence="10" id="KW-0812">Transmembrane</keyword>
<dbReference type="PANTHER" id="PTHR11532">
    <property type="entry name" value="PROTEASE M14 CARBOXYPEPTIDASE"/>
    <property type="match status" value="1"/>
</dbReference>
<dbReference type="Gene3D" id="3.40.630.10">
    <property type="entry name" value="Zn peptidases"/>
    <property type="match status" value="1"/>
</dbReference>
<dbReference type="AlphaFoldDB" id="A0A210PUZ1"/>
<dbReference type="Pfam" id="PF13620">
    <property type="entry name" value="CarboxypepD_reg"/>
    <property type="match status" value="1"/>
</dbReference>
<dbReference type="PRINTS" id="PR00765">
    <property type="entry name" value="CRBOXYPTASEA"/>
</dbReference>
<dbReference type="PROSITE" id="PS00133">
    <property type="entry name" value="CARBOXYPEPT_ZN_2"/>
    <property type="match status" value="1"/>
</dbReference>
<dbReference type="GO" id="GO:0005615">
    <property type="term" value="C:extracellular space"/>
    <property type="evidence" value="ECO:0007669"/>
    <property type="project" value="TreeGrafter"/>
</dbReference>
<dbReference type="GO" id="GO:0008270">
    <property type="term" value="F:zinc ion binding"/>
    <property type="evidence" value="ECO:0007669"/>
    <property type="project" value="InterPro"/>
</dbReference>
<dbReference type="InterPro" id="IPR050753">
    <property type="entry name" value="Peptidase_M14_domain"/>
</dbReference>